<comment type="caution">
    <text evidence="2">The sequence shown here is derived from an EMBL/GenBank/DDBJ whole genome shotgun (WGS) entry which is preliminary data.</text>
</comment>
<evidence type="ECO:0000313" key="2">
    <source>
        <dbReference type="EMBL" id="KAK4195489.1"/>
    </source>
</evidence>
<protein>
    <submittedName>
        <fullName evidence="2">Uncharacterized protein</fullName>
    </submittedName>
</protein>
<feature type="compositionally biased region" description="Low complexity" evidence="1">
    <location>
        <begin position="9"/>
        <end position="20"/>
    </location>
</feature>
<accession>A0AAN7AQK4</accession>
<feature type="region of interest" description="Disordered" evidence="1">
    <location>
        <begin position="260"/>
        <end position="282"/>
    </location>
</feature>
<name>A0AAN7AQK4_9PEZI</name>
<dbReference type="Gene3D" id="3.30.460.40">
    <property type="match status" value="1"/>
</dbReference>
<reference evidence="2" key="1">
    <citation type="journal article" date="2023" name="Mol. Phylogenet. Evol.">
        <title>Genome-scale phylogeny and comparative genomics of the fungal order Sordariales.</title>
        <authorList>
            <person name="Hensen N."/>
            <person name="Bonometti L."/>
            <person name="Westerberg I."/>
            <person name="Brannstrom I.O."/>
            <person name="Guillou S."/>
            <person name="Cros-Aarteil S."/>
            <person name="Calhoun S."/>
            <person name="Haridas S."/>
            <person name="Kuo A."/>
            <person name="Mondo S."/>
            <person name="Pangilinan J."/>
            <person name="Riley R."/>
            <person name="LaButti K."/>
            <person name="Andreopoulos B."/>
            <person name="Lipzen A."/>
            <person name="Chen C."/>
            <person name="Yan M."/>
            <person name="Daum C."/>
            <person name="Ng V."/>
            <person name="Clum A."/>
            <person name="Steindorff A."/>
            <person name="Ohm R.A."/>
            <person name="Martin F."/>
            <person name="Silar P."/>
            <person name="Natvig D.O."/>
            <person name="Lalanne C."/>
            <person name="Gautier V."/>
            <person name="Ament-Velasquez S.L."/>
            <person name="Kruys A."/>
            <person name="Hutchinson M.I."/>
            <person name="Powell A.J."/>
            <person name="Barry K."/>
            <person name="Miller A.N."/>
            <person name="Grigoriev I.V."/>
            <person name="Debuchy R."/>
            <person name="Gladieux P."/>
            <person name="Hiltunen Thoren M."/>
            <person name="Johannesson H."/>
        </authorList>
    </citation>
    <scope>NUCLEOTIDE SEQUENCE</scope>
    <source>
        <strain evidence="2">CBS 315.58</strain>
    </source>
</reference>
<feature type="region of interest" description="Disordered" evidence="1">
    <location>
        <begin position="1"/>
        <end position="33"/>
    </location>
</feature>
<organism evidence="2 3">
    <name type="scientific">Triangularia verruculosa</name>
    <dbReference type="NCBI Taxonomy" id="2587418"/>
    <lineage>
        <taxon>Eukaryota</taxon>
        <taxon>Fungi</taxon>
        <taxon>Dikarya</taxon>
        <taxon>Ascomycota</taxon>
        <taxon>Pezizomycotina</taxon>
        <taxon>Sordariomycetes</taxon>
        <taxon>Sordariomycetidae</taxon>
        <taxon>Sordariales</taxon>
        <taxon>Podosporaceae</taxon>
        <taxon>Triangularia</taxon>
    </lineage>
</organism>
<dbReference type="EMBL" id="MU864012">
    <property type="protein sequence ID" value="KAK4195489.1"/>
    <property type="molecule type" value="Genomic_DNA"/>
</dbReference>
<evidence type="ECO:0000256" key="1">
    <source>
        <dbReference type="SAM" id="MobiDB-lite"/>
    </source>
</evidence>
<evidence type="ECO:0000313" key="3">
    <source>
        <dbReference type="Proteomes" id="UP001303160"/>
    </source>
</evidence>
<feature type="compositionally biased region" description="Pro residues" evidence="1">
    <location>
        <begin position="21"/>
        <end position="30"/>
    </location>
</feature>
<sequence>MSSHHSRASSRSSGSRSSRGSPPPQLPPAPATYNDDQLEYLEKQNERNVTQPHLVYALDHVVQVLRARGIHYGVMGGMSMILLGNQGRTTRDVDLAVEVKVRDLLAAFVADTRTYIPRAAAVAGSGVARMFVLTGRSYGQNVSNLAVEMDLILNGQRGAPRTLQGAVNTHAVNTECGQRSYNILGLQYLFPAKLRALYEREGPNDYQDLVWMSSFHPQIVSGIAPQLDHNLRHYFACQYSETELDPNRVAWLYGLLGLSTPSSRSSSQGSRRSGSSGSRRVR</sequence>
<dbReference type="Pfam" id="PF10706">
    <property type="entry name" value="Aminoglyc_resit"/>
    <property type="match status" value="1"/>
</dbReference>
<dbReference type="InterPro" id="IPR043519">
    <property type="entry name" value="NT_sf"/>
</dbReference>
<dbReference type="AlphaFoldDB" id="A0AAN7AQK4"/>
<gene>
    <name evidence="2" type="ORF">QBC40DRAFT_352514</name>
</gene>
<dbReference type="InterPro" id="IPR019646">
    <property type="entry name" value="Aminoglyc_AdlTrfase"/>
</dbReference>
<keyword evidence="3" id="KW-1185">Reference proteome</keyword>
<reference evidence="2" key="2">
    <citation type="submission" date="2023-05" db="EMBL/GenBank/DDBJ databases">
        <authorList>
            <consortium name="Lawrence Berkeley National Laboratory"/>
            <person name="Steindorff A."/>
            <person name="Hensen N."/>
            <person name="Bonometti L."/>
            <person name="Westerberg I."/>
            <person name="Brannstrom I.O."/>
            <person name="Guillou S."/>
            <person name="Cros-Aarteil S."/>
            <person name="Calhoun S."/>
            <person name="Haridas S."/>
            <person name="Kuo A."/>
            <person name="Mondo S."/>
            <person name="Pangilinan J."/>
            <person name="Riley R."/>
            <person name="Labutti K."/>
            <person name="Andreopoulos B."/>
            <person name="Lipzen A."/>
            <person name="Chen C."/>
            <person name="Yanf M."/>
            <person name="Daum C."/>
            <person name="Ng V."/>
            <person name="Clum A."/>
            <person name="Ohm R."/>
            <person name="Martin F."/>
            <person name="Silar P."/>
            <person name="Natvig D."/>
            <person name="Lalanne C."/>
            <person name="Gautier V."/>
            <person name="Ament-Velasquez S.L."/>
            <person name="Kruys A."/>
            <person name="Hutchinson M.I."/>
            <person name="Powell A.J."/>
            <person name="Barry K."/>
            <person name="Miller A.N."/>
            <person name="Grigoriev I.V."/>
            <person name="Debuchy R."/>
            <person name="Gladieux P."/>
            <person name="Thoren M.H."/>
            <person name="Johannesson H."/>
        </authorList>
    </citation>
    <scope>NUCLEOTIDE SEQUENCE</scope>
    <source>
        <strain evidence="2">CBS 315.58</strain>
    </source>
</reference>
<dbReference type="Proteomes" id="UP001303160">
    <property type="component" value="Unassembled WGS sequence"/>
</dbReference>
<dbReference type="SUPFAM" id="SSF81301">
    <property type="entry name" value="Nucleotidyltransferase"/>
    <property type="match status" value="1"/>
</dbReference>
<proteinExistence type="predicted"/>